<accession>A0ABQ9E1U4</accession>
<comment type="subcellular location">
    <subcellularLocation>
        <location evidence="1">Cell membrane</location>
        <topology evidence="1">Multi-pass membrane protein</topology>
    </subcellularLocation>
</comment>
<evidence type="ECO:0000256" key="3">
    <source>
        <dbReference type="ARBA" id="ARBA00022475"/>
    </source>
</evidence>
<dbReference type="Pfam" id="PF00060">
    <property type="entry name" value="Lig_chan"/>
    <property type="match status" value="1"/>
</dbReference>
<evidence type="ECO:0000313" key="14">
    <source>
        <dbReference type="EMBL" id="KAJ8297460.1"/>
    </source>
</evidence>
<feature type="transmembrane region" description="Helical" evidence="12">
    <location>
        <begin position="320"/>
        <end position="342"/>
    </location>
</feature>
<evidence type="ECO:0000256" key="9">
    <source>
        <dbReference type="ARBA" id="ARBA00023180"/>
    </source>
</evidence>
<organism evidence="14 15">
    <name type="scientific">Tegillarca granosa</name>
    <name type="common">Malaysian cockle</name>
    <name type="synonym">Anadara granosa</name>
    <dbReference type="NCBI Taxonomy" id="220873"/>
    <lineage>
        <taxon>Eukaryota</taxon>
        <taxon>Metazoa</taxon>
        <taxon>Spiralia</taxon>
        <taxon>Lophotrochozoa</taxon>
        <taxon>Mollusca</taxon>
        <taxon>Bivalvia</taxon>
        <taxon>Autobranchia</taxon>
        <taxon>Pteriomorphia</taxon>
        <taxon>Arcoida</taxon>
        <taxon>Arcoidea</taxon>
        <taxon>Arcidae</taxon>
        <taxon>Tegillarca</taxon>
    </lineage>
</organism>
<gene>
    <name evidence="14" type="ORF">KUTeg_023991</name>
</gene>
<dbReference type="Proteomes" id="UP001217089">
    <property type="component" value="Unassembled WGS sequence"/>
</dbReference>
<evidence type="ECO:0000256" key="6">
    <source>
        <dbReference type="ARBA" id="ARBA00023065"/>
    </source>
</evidence>
<dbReference type="PANTHER" id="PTHR18966">
    <property type="entry name" value="IONOTROPIC GLUTAMATE RECEPTOR"/>
    <property type="match status" value="1"/>
</dbReference>
<keyword evidence="6" id="KW-0406">Ion transport</keyword>
<feature type="transmembrane region" description="Helical" evidence="12">
    <location>
        <begin position="154"/>
        <end position="176"/>
    </location>
</feature>
<dbReference type="InterPro" id="IPR019594">
    <property type="entry name" value="Glu/Gly-bd"/>
</dbReference>
<dbReference type="Gene3D" id="3.40.190.10">
    <property type="entry name" value="Periplasmic binding protein-like II"/>
    <property type="match status" value="1"/>
</dbReference>
<evidence type="ECO:0000256" key="4">
    <source>
        <dbReference type="ARBA" id="ARBA00022692"/>
    </source>
</evidence>
<evidence type="ECO:0000256" key="1">
    <source>
        <dbReference type="ARBA" id="ARBA00004651"/>
    </source>
</evidence>
<evidence type="ECO:0000256" key="10">
    <source>
        <dbReference type="ARBA" id="ARBA00023286"/>
    </source>
</evidence>
<evidence type="ECO:0000256" key="11">
    <source>
        <dbReference type="ARBA" id="ARBA00023303"/>
    </source>
</evidence>
<keyword evidence="7 12" id="KW-0472">Membrane</keyword>
<dbReference type="Pfam" id="PF10613">
    <property type="entry name" value="Lig_chan-Glu_bd"/>
    <property type="match status" value="1"/>
</dbReference>
<evidence type="ECO:0000256" key="8">
    <source>
        <dbReference type="ARBA" id="ARBA00023170"/>
    </source>
</evidence>
<evidence type="ECO:0000256" key="7">
    <source>
        <dbReference type="ARBA" id="ARBA00023136"/>
    </source>
</evidence>
<evidence type="ECO:0000256" key="5">
    <source>
        <dbReference type="ARBA" id="ARBA00022989"/>
    </source>
</evidence>
<protein>
    <recommendedName>
        <fullName evidence="13">Ionotropic glutamate receptor C-terminal domain-containing protein</fullName>
    </recommendedName>
</protein>
<dbReference type="SMART" id="SM00079">
    <property type="entry name" value="PBPe"/>
    <property type="match status" value="1"/>
</dbReference>
<name>A0ABQ9E1U4_TEGGR</name>
<dbReference type="InterPro" id="IPR015683">
    <property type="entry name" value="Ionotropic_Glu_rcpt"/>
</dbReference>
<keyword evidence="9" id="KW-0325">Glycoprotein</keyword>
<dbReference type="SUPFAM" id="SSF81324">
    <property type="entry name" value="Voltage-gated potassium channels"/>
    <property type="match status" value="1"/>
</dbReference>
<comment type="caution">
    <text evidence="14">The sequence shown here is derived from an EMBL/GenBank/DDBJ whole genome shotgun (WGS) entry which is preliminary data.</text>
</comment>
<dbReference type="PRINTS" id="PR00177">
    <property type="entry name" value="NMDARECEPTOR"/>
</dbReference>
<dbReference type="InterPro" id="IPR001508">
    <property type="entry name" value="Iono_Glu_rcpt_met"/>
</dbReference>
<evidence type="ECO:0000313" key="15">
    <source>
        <dbReference type="Proteomes" id="UP001217089"/>
    </source>
</evidence>
<dbReference type="SUPFAM" id="SSF53850">
    <property type="entry name" value="Periplasmic binding protein-like II"/>
    <property type="match status" value="1"/>
</dbReference>
<keyword evidence="3" id="KW-1003">Cell membrane</keyword>
<feature type="transmembrane region" description="Helical" evidence="12">
    <location>
        <begin position="83"/>
        <end position="101"/>
    </location>
</feature>
<keyword evidence="15" id="KW-1185">Reference proteome</keyword>
<evidence type="ECO:0000256" key="12">
    <source>
        <dbReference type="SAM" id="Phobius"/>
    </source>
</evidence>
<evidence type="ECO:0000256" key="2">
    <source>
        <dbReference type="ARBA" id="ARBA00022448"/>
    </source>
</evidence>
<sequence>MCLSHFLMVSCEKMFKKLSHLKLHVEFQFADMAVGPVTITEERQQEVEFTKPFMKTGISIMIKRPDIQKPGVFSFKEPLSNSVWLCITVGFLAVSLILFLVGRFSPYEWSGNSEDGPSEDFNFLNALWSSLGALMQQGSDIFPRSISGRIAESAWWFFTLIIVSSYTANLAAFLTIENLIIPINSVDDLIKQDKIKYGCKSGGSTFSFFRESKVYTYEKMFKQMSEWNETVFKESNEDGWDKVKSSKGEYAFLIESTFNEYFNQRLPCKTMKIGENINNIGYGIVTSKGSNLSHKSSSFGTTGIRRDGRKRELSLSNVSGIFHILIGGLVLAMLIGVCEYLLHVKRKQRKKTIVLNTEG</sequence>
<keyword evidence="11" id="KW-0407">Ion channel</keyword>
<keyword evidence="5 12" id="KW-1133">Transmembrane helix</keyword>
<dbReference type="EMBL" id="JARBDR010000923">
    <property type="protein sequence ID" value="KAJ8297460.1"/>
    <property type="molecule type" value="Genomic_DNA"/>
</dbReference>
<keyword evidence="4 12" id="KW-0812">Transmembrane</keyword>
<feature type="domain" description="Ionotropic glutamate receptor C-terminal" evidence="13">
    <location>
        <begin position="2"/>
        <end position="346"/>
    </location>
</feature>
<keyword evidence="8" id="KW-0675">Receptor</keyword>
<proteinExistence type="predicted"/>
<keyword evidence="2" id="KW-0813">Transport</keyword>
<reference evidence="14 15" key="1">
    <citation type="submission" date="2022-12" db="EMBL/GenBank/DDBJ databases">
        <title>Chromosome-level genome of Tegillarca granosa.</title>
        <authorList>
            <person name="Kim J."/>
        </authorList>
    </citation>
    <scope>NUCLEOTIDE SEQUENCE [LARGE SCALE GENOMIC DNA]</scope>
    <source>
        <strain evidence="14">Teg-2019</strain>
        <tissue evidence="14">Adductor muscle</tissue>
    </source>
</reference>
<dbReference type="InterPro" id="IPR001320">
    <property type="entry name" value="Iontro_rcpt_C"/>
</dbReference>
<dbReference type="Gene3D" id="1.10.287.70">
    <property type="match status" value="1"/>
</dbReference>
<evidence type="ECO:0000259" key="13">
    <source>
        <dbReference type="SMART" id="SM00079"/>
    </source>
</evidence>
<keyword evidence="10" id="KW-1071">Ligand-gated ion channel</keyword>